<dbReference type="Proteomes" id="UP001489004">
    <property type="component" value="Unassembled WGS sequence"/>
</dbReference>
<organism evidence="1 2">
    <name type="scientific">[Myrmecia] bisecta</name>
    <dbReference type="NCBI Taxonomy" id="41462"/>
    <lineage>
        <taxon>Eukaryota</taxon>
        <taxon>Viridiplantae</taxon>
        <taxon>Chlorophyta</taxon>
        <taxon>core chlorophytes</taxon>
        <taxon>Trebouxiophyceae</taxon>
        <taxon>Trebouxiales</taxon>
        <taxon>Trebouxiaceae</taxon>
        <taxon>Myrmecia</taxon>
    </lineage>
</organism>
<proteinExistence type="predicted"/>
<dbReference type="AlphaFoldDB" id="A0AAW1PWE8"/>
<evidence type="ECO:0000313" key="1">
    <source>
        <dbReference type="EMBL" id="KAK9814263.1"/>
    </source>
</evidence>
<dbReference type="EMBL" id="JALJOR010000007">
    <property type="protein sequence ID" value="KAK9814263.1"/>
    <property type="molecule type" value="Genomic_DNA"/>
</dbReference>
<name>A0AAW1PWE8_9CHLO</name>
<evidence type="ECO:0000313" key="2">
    <source>
        <dbReference type="Proteomes" id="UP001489004"/>
    </source>
</evidence>
<keyword evidence="2" id="KW-1185">Reference proteome</keyword>
<gene>
    <name evidence="1" type="ORF">WJX72_003064</name>
</gene>
<comment type="caution">
    <text evidence="1">The sequence shown here is derived from an EMBL/GenBank/DDBJ whole genome shotgun (WGS) entry which is preliminary data.</text>
</comment>
<accession>A0AAW1PWE8</accession>
<protein>
    <submittedName>
        <fullName evidence="1">Uncharacterized protein</fullName>
    </submittedName>
</protein>
<sequence>MFKHCPLGTDLARPVQTSVVAMAAPRKKGLGAETVKIYCARCLTQLYKYQKSGTGALVKAFHERIVEDHADGQLSCPKCGGEFARPAMIRGRPANKFIGGKVIMKK</sequence>
<reference evidence="1 2" key="1">
    <citation type="journal article" date="2024" name="Nat. Commun.">
        <title>Phylogenomics reveals the evolutionary origins of lichenization in chlorophyte algae.</title>
        <authorList>
            <person name="Puginier C."/>
            <person name="Libourel C."/>
            <person name="Otte J."/>
            <person name="Skaloud P."/>
            <person name="Haon M."/>
            <person name="Grisel S."/>
            <person name="Petersen M."/>
            <person name="Berrin J.G."/>
            <person name="Delaux P.M."/>
            <person name="Dal Grande F."/>
            <person name="Keller J."/>
        </authorList>
    </citation>
    <scope>NUCLEOTIDE SEQUENCE [LARGE SCALE GENOMIC DNA]</scope>
    <source>
        <strain evidence="1 2">SAG 2043</strain>
    </source>
</reference>